<dbReference type="RefSeq" id="WP_109353093.1">
    <property type="nucleotide sequence ID" value="NZ_QFRI01000002.1"/>
</dbReference>
<proteinExistence type="predicted"/>
<dbReference type="EMBL" id="QFRI01000002">
    <property type="protein sequence ID" value="PWH82738.1"/>
    <property type="molecule type" value="Genomic_DNA"/>
</dbReference>
<keyword evidence="2" id="KW-1185">Reference proteome</keyword>
<accession>A0A2U2X4M9</accession>
<dbReference type="AlphaFoldDB" id="A0A2U2X4M9"/>
<evidence type="ECO:0000313" key="2">
    <source>
        <dbReference type="Proteomes" id="UP000245375"/>
    </source>
</evidence>
<reference evidence="1 2" key="1">
    <citation type="submission" date="2018-05" db="EMBL/GenBank/DDBJ databases">
        <title>Algibacter marinivivus sp. nov., isolated from sample around a algae.</title>
        <authorList>
            <person name="Zhong X."/>
        </authorList>
    </citation>
    <scope>NUCLEOTIDE SEQUENCE [LARGE SCALE GENOMIC DNA]</scope>
    <source>
        <strain evidence="1 2">ZY111</strain>
    </source>
</reference>
<sequence>MDTLYKLKKIIKAEVLFWLFAGIISLITSCKEQTKSKDLAISTNTTPKEEKAIETFKKSPEFNTYWYTGEAEISSYKLEQARYGEIREGTAVLVYVTEDFLPKVQVKADYQNPKNIPVLKLNATKNFNTGIYPYSIMQSTFYPVSNNKHALKVSSSMQEWCGHVYAQLNNRDQFQVMSHSYFEGEADQNFKLDKAILENELWTKLRINPKSLPTGDLKIIPSFEYSRLRHINIKPYQASAILKSNSYTISYPELNRTLSITFNPNFPYDILSWKETFKSGFGPQAKILTTKATKLKTIKSAYWQKNSNKDEALRETLLLN</sequence>
<dbReference type="OrthoDB" id="5496093at2"/>
<dbReference type="Proteomes" id="UP000245375">
    <property type="component" value="Unassembled WGS sequence"/>
</dbReference>
<organism evidence="1 2">
    <name type="scientific">Algibacter marinivivus</name>
    <dbReference type="NCBI Taxonomy" id="2100723"/>
    <lineage>
        <taxon>Bacteria</taxon>
        <taxon>Pseudomonadati</taxon>
        <taxon>Bacteroidota</taxon>
        <taxon>Flavobacteriia</taxon>
        <taxon>Flavobacteriales</taxon>
        <taxon>Flavobacteriaceae</taxon>
        <taxon>Algibacter</taxon>
    </lineage>
</organism>
<gene>
    <name evidence="1" type="ORF">DIS18_10925</name>
</gene>
<name>A0A2U2X4M9_9FLAO</name>
<comment type="caution">
    <text evidence="1">The sequence shown here is derived from an EMBL/GenBank/DDBJ whole genome shotgun (WGS) entry which is preliminary data.</text>
</comment>
<reference evidence="2" key="2">
    <citation type="submission" date="2018-05" db="EMBL/GenBank/DDBJ databases">
        <title>Algibacter marinivivus sp. nov., isolated from sample around a algae.</title>
        <authorList>
            <person name="Lu D."/>
        </authorList>
    </citation>
    <scope>NUCLEOTIDE SEQUENCE [LARGE SCALE GENOMIC DNA]</scope>
    <source>
        <strain evidence="2">ZY111</strain>
    </source>
</reference>
<evidence type="ECO:0000313" key="1">
    <source>
        <dbReference type="EMBL" id="PWH82738.1"/>
    </source>
</evidence>
<dbReference type="PROSITE" id="PS51257">
    <property type="entry name" value="PROKAR_LIPOPROTEIN"/>
    <property type="match status" value="1"/>
</dbReference>
<protein>
    <submittedName>
        <fullName evidence="1">Septum formation inhibitor Maf</fullName>
    </submittedName>
</protein>
<reference evidence="2" key="3">
    <citation type="submission" date="2018-05" db="EMBL/GenBank/DDBJ databases">
        <authorList>
            <person name="Lu D."/>
        </authorList>
    </citation>
    <scope>NUCLEOTIDE SEQUENCE [LARGE SCALE GENOMIC DNA]</scope>
    <source>
        <strain evidence="2">ZY111</strain>
    </source>
</reference>